<evidence type="ECO:0000313" key="2">
    <source>
        <dbReference type="EMBL" id="SUZ80536.1"/>
    </source>
</evidence>
<gene>
    <name evidence="2" type="ORF">METZ01_LOCUS33390</name>
</gene>
<dbReference type="InterPro" id="IPR050483">
    <property type="entry name" value="CoA-transferase_III_domain"/>
</dbReference>
<evidence type="ECO:0000256" key="1">
    <source>
        <dbReference type="ARBA" id="ARBA00022679"/>
    </source>
</evidence>
<name>A0A381QME3_9ZZZZ</name>
<dbReference type="Gene3D" id="3.30.1540.10">
    <property type="entry name" value="formyl-coa transferase, domain 3"/>
    <property type="match status" value="1"/>
</dbReference>
<evidence type="ECO:0008006" key="3">
    <source>
        <dbReference type="Google" id="ProtNLM"/>
    </source>
</evidence>
<dbReference type="InterPro" id="IPR044855">
    <property type="entry name" value="CoA-Trfase_III_dom3_sf"/>
</dbReference>
<proteinExistence type="predicted"/>
<dbReference type="Gene3D" id="3.40.50.10540">
    <property type="entry name" value="Crotonobetainyl-coa:carnitine coa-transferase, domain 1"/>
    <property type="match status" value="1"/>
</dbReference>
<feature type="non-terminal residue" evidence="2">
    <location>
        <position position="1"/>
    </location>
</feature>
<dbReference type="InterPro" id="IPR003673">
    <property type="entry name" value="CoA-Trfase_fam_III"/>
</dbReference>
<protein>
    <recommendedName>
        <fullName evidence="3">CoA transferase</fullName>
    </recommendedName>
</protein>
<keyword evidence="1" id="KW-0808">Transferase</keyword>
<dbReference type="GO" id="GO:0008410">
    <property type="term" value="F:CoA-transferase activity"/>
    <property type="evidence" value="ECO:0007669"/>
    <property type="project" value="TreeGrafter"/>
</dbReference>
<sequence>VIKIERPGVGDFARSYDATVLGESSHFVWLNRSKESLTLNLKHPDASEVVRRLLERADVFVQNLAPGATGRLGLAAEALRAAYSRLVVCEISGYGSTGPYRNRKAYDLLVQAEAGLLSITGTPEEPAKVGISVADIAAGMYAYSGVLTALLMRERTGKGTALEVSMLEALGEWMSYPVYYGVYSGTAPQRSGARHAVIAPYGPFAGGDGDIVYLGIQNEPEWLAFCGSVLRRPELATDPRFVSNASRVEHHVALDAEIESVFVTLSTPAILERLETACIANGRLRTVHQFSEHPQLSARGRWHEVDTPVGPIRASEPPASITGVEPVMGPVPALGAQTDAILDELGFNTSTIAGWHDEGVV</sequence>
<dbReference type="PANTHER" id="PTHR48207">
    <property type="entry name" value="SUCCINATE--HYDROXYMETHYLGLUTARATE COA-TRANSFERASE"/>
    <property type="match status" value="1"/>
</dbReference>
<organism evidence="2">
    <name type="scientific">marine metagenome</name>
    <dbReference type="NCBI Taxonomy" id="408172"/>
    <lineage>
        <taxon>unclassified sequences</taxon>
        <taxon>metagenomes</taxon>
        <taxon>ecological metagenomes</taxon>
    </lineage>
</organism>
<reference evidence="2" key="1">
    <citation type="submission" date="2018-05" db="EMBL/GenBank/DDBJ databases">
        <authorList>
            <person name="Lanie J.A."/>
            <person name="Ng W.-L."/>
            <person name="Kazmierczak K.M."/>
            <person name="Andrzejewski T.M."/>
            <person name="Davidsen T.M."/>
            <person name="Wayne K.J."/>
            <person name="Tettelin H."/>
            <person name="Glass J.I."/>
            <person name="Rusch D."/>
            <person name="Podicherti R."/>
            <person name="Tsui H.-C.T."/>
            <person name="Winkler M.E."/>
        </authorList>
    </citation>
    <scope>NUCLEOTIDE SEQUENCE</scope>
</reference>
<dbReference type="InterPro" id="IPR023606">
    <property type="entry name" value="CoA-Trfase_III_dom_1_sf"/>
</dbReference>
<accession>A0A381QME3</accession>
<dbReference type="EMBL" id="UINC01001430">
    <property type="protein sequence ID" value="SUZ80536.1"/>
    <property type="molecule type" value="Genomic_DNA"/>
</dbReference>
<dbReference type="Pfam" id="PF02515">
    <property type="entry name" value="CoA_transf_3"/>
    <property type="match status" value="1"/>
</dbReference>
<dbReference type="PANTHER" id="PTHR48207:SF3">
    <property type="entry name" value="SUCCINATE--HYDROXYMETHYLGLUTARATE COA-TRANSFERASE"/>
    <property type="match status" value="1"/>
</dbReference>
<dbReference type="SUPFAM" id="SSF89796">
    <property type="entry name" value="CoA-transferase family III (CaiB/BaiF)"/>
    <property type="match status" value="1"/>
</dbReference>
<dbReference type="AlphaFoldDB" id="A0A381QME3"/>